<feature type="signal peptide" evidence="1">
    <location>
        <begin position="1"/>
        <end position="27"/>
    </location>
</feature>
<evidence type="ECO:0000256" key="1">
    <source>
        <dbReference type="SAM" id="SignalP"/>
    </source>
</evidence>
<accession>A0A4R1L3E1</accession>
<feature type="chain" id="PRO_5020367354" evidence="1">
    <location>
        <begin position="28"/>
        <end position="192"/>
    </location>
</feature>
<name>A0A4R1L3E1_9BACT</name>
<dbReference type="OrthoDB" id="118102at2"/>
<protein>
    <submittedName>
        <fullName evidence="3">Uncharacterized protein DUF4136</fullName>
    </submittedName>
</protein>
<comment type="caution">
    <text evidence="3">The sequence shown here is derived from an EMBL/GenBank/DDBJ whole genome shotgun (WGS) entry which is preliminary data.</text>
</comment>
<organism evidence="3 4">
    <name type="scientific">Acidipila rosea</name>
    <dbReference type="NCBI Taxonomy" id="768535"/>
    <lineage>
        <taxon>Bacteria</taxon>
        <taxon>Pseudomonadati</taxon>
        <taxon>Acidobacteriota</taxon>
        <taxon>Terriglobia</taxon>
        <taxon>Terriglobales</taxon>
        <taxon>Acidobacteriaceae</taxon>
        <taxon>Acidipila</taxon>
    </lineage>
</organism>
<evidence type="ECO:0000259" key="2">
    <source>
        <dbReference type="Pfam" id="PF13590"/>
    </source>
</evidence>
<dbReference type="EMBL" id="SMGK01000003">
    <property type="protein sequence ID" value="TCK72548.1"/>
    <property type="molecule type" value="Genomic_DNA"/>
</dbReference>
<gene>
    <name evidence="3" type="ORF">C7378_2131</name>
</gene>
<reference evidence="3 4" key="1">
    <citation type="submission" date="2019-03" db="EMBL/GenBank/DDBJ databases">
        <title>Genomic Encyclopedia of Type Strains, Phase IV (KMG-IV): sequencing the most valuable type-strain genomes for metagenomic binning, comparative biology and taxonomic classification.</title>
        <authorList>
            <person name="Goeker M."/>
        </authorList>
    </citation>
    <scope>NUCLEOTIDE SEQUENCE [LARGE SCALE GENOMIC DNA]</scope>
    <source>
        <strain evidence="3 4">DSM 103428</strain>
    </source>
</reference>
<dbReference type="InterPro" id="IPR025411">
    <property type="entry name" value="DUF4136"/>
</dbReference>
<evidence type="ECO:0000313" key="3">
    <source>
        <dbReference type="EMBL" id="TCK72548.1"/>
    </source>
</evidence>
<dbReference type="RefSeq" id="WP_131996002.1">
    <property type="nucleotide sequence ID" value="NZ_SMGK01000003.1"/>
</dbReference>
<sequence length="192" mass="21786">MKRSIKLAPILMAAFFFLLLPLAGARADNIKTDYDHDVKFENYHTYSFGNIQTSDPFAKKRIKHAVNILLQQRGWHEVPTGGQVTIFAMQNVHNQKEVQTMYNGMGGGWGMGWGWGGWGMGPGGGLGISDTTTYNRQVGRLMIDMFDTSTKQLLWRGIANRDQTNDADKNKRNLYGDIHRMFDRFPVKPQKS</sequence>
<dbReference type="Pfam" id="PF13590">
    <property type="entry name" value="DUF4136"/>
    <property type="match status" value="1"/>
</dbReference>
<keyword evidence="1" id="KW-0732">Signal</keyword>
<keyword evidence="4" id="KW-1185">Reference proteome</keyword>
<feature type="domain" description="DUF4136" evidence="2">
    <location>
        <begin position="31"/>
        <end position="186"/>
    </location>
</feature>
<proteinExistence type="predicted"/>
<dbReference type="AlphaFoldDB" id="A0A4R1L3E1"/>
<evidence type="ECO:0000313" key="4">
    <source>
        <dbReference type="Proteomes" id="UP000295210"/>
    </source>
</evidence>
<dbReference type="Proteomes" id="UP000295210">
    <property type="component" value="Unassembled WGS sequence"/>
</dbReference>
<dbReference type="Gene3D" id="3.30.160.670">
    <property type="match status" value="1"/>
</dbReference>